<organism evidence="9 10">
    <name type="scientific">Galdieria partita</name>
    <dbReference type="NCBI Taxonomy" id="83374"/>
    <lineage>
        <taxon>Eukaryota</taxon>
        <taxon>Rhodophyta</taxon>
        <taxon>Bangiophyceae</taxon>
        <taxon>Galdieriales</taxon>
        <taxon>Galdieriaceae</taxon>
        <taxon>Galdieria</taxon>
    </lineage>
</organism>
<dbReference type="InterPro" id="IPR050699">
    <property type="entry name" value="RNA-DNA_Helicase"/>
</dbReference>
<gene>
    <name evidence="9" type="ORF">GpartN1_g5407.t1</name>
</gene>
<dbReference type="SMART" id="SM01142">
    <property type="entry name" value="DSHCT"/>
    <property type="match status" value="1"/>
</dbReference>
<keyword evidence="10" id="KW-1185">Reference proteome</keyword>
<evidence type="ECO:0000256" key="3">
    <source>
        <dbReference type="ARBA" id="ARBA00022806"/>
    </source>
</evidence>
<dbReference type="PIRSF" id="PIRSF005198">
    <property type="entry name" value="Antiviral_helicase_SKI2"/>
    <property type="match status" value="1"/>
</dbReference>
<dbReference type="PANTHER" id="PTHR12131:SF1">
    <property type="entry name" value="ATP-DEPENDENT RNA HELICASE SUPV3L1, MITOCHONDRIAL-RELATED"/>
    <property type="match status" value="1"/>
</dbReference>
<dbReference type="OrthoDB" id="64767at2759"/>
<accession>A0A9C7US36</accession>
<dbReference type="InterPro" id="IPR027417">
    <property type="entry name" value="P-loop_NTPase"/>
</dbReference>
<evidence type="ECO:0000313" key="10">
    <source>
        <dbReference type="Proteomes" id="UP001061958"/>
    </source>
</evidence>
<dbReference type="Gene3D" id="3.40.50.300">
    <property type="entry name" value="P-loop containing nucleotide triphosphate hydrolases"/>
    <property type="match status" value="2"/>
</dbReference>
<evidence type="ECO:0000256" key="1">
    <source>
        <dbReference type="ARBA" id="ARBA00022741"/>
    </source>
</evidence>
<dbReference type="Proteomes" id="UP001061958">
    <property type="component" value="Unassembled WGS sequence"/>
</dbReference>
<dbReference type="Pfam" id="PF00271">
    <property type="entry name" value="Helicase_C"/>
    <property type="match status" value="1"/>
</dbReference>
<keyword evidence="5" id="KW-0175">Coiled coil</keyword>
<dbReference type="SUPFAM" id="SSF52540">
    <property type="entry name" value="P-loop containing nucleoside triphosphate hydrolases"/>
    <property type="match status" value="1"/>
</dbReference>
<keyword evidence="1" id="KW-0547">Nucleotide-binding</keyword>
<protein>
    <submittedName>
        <fullName evidence="9">Uncharacterized protein</fullName>
    </submittedName>
</protein>
<reference evidence="9" key="2">
    <citation type="submission" date="2022-01" db="EMBL/GenBank/DDBJ databases">
        <authorList>
            <person name="Hirooka S."/>
            <person name="Miyagishima S.Y."/>
        </authorList>
    </citation>
    <scope>NUCLEOTIDE SEQUENCE</scope>
    <source>
        <strain evidence="9">NBRC 102759</strain>
    </source>
</reference>
<feature type="region of interest" description="Disordered" evidence="6">
    <location>
        <begin position="67"/>
        <end position="92"/>
    </location>
</feature>
<sequence length="1285" mass="147296">MESAIVDVLLGLLPKPTYRISLVDEICLGELTESVYKAKASEECNVHLRSNSSSVVVLEECDPEVGESASESSSLQRETQGDYHSGSTLNRPFATSVTSKDTLVEEETIFLESYQQKLLEWLQVDKSLLDINNYEETKRKLSKWCGITTVDENKRKEECAINECTKETSAADSCALVDSNSSPLAEFSLKRKVVATKANNRALRFLPAVRQDPFEWKKFFYFTTKELNMFGVTRKELQCLEDSRNPKERFRQVRTYSESLASPTVDEEEERDVENFENWDDLENIDVAVDRLLSNEKISFLLRNKPKLGMVEDNTEDTVDSKGYAILDEQDVENFEEQVKYPAKTFPFKLDNFQKRGILHLERGENVFVTAHTSAGKTVIAEYAIAMAMQHQTRAIYTSPIKSLSNQKYRDFLNNFGDVGIITGDVSIHPEASCLIMTTEILRSMLYKGADLIRDIEFVIFDEVHYINDEERGVVWEEVIIMLPSHIKLIMLSATVPNAMDFAKWVGATRKSNVFVVGTSLRPVPLQHCIFFRNQMYTLVTAEGKFMTSVYKQLQDRAVNNLIPSSDIRTSGVHPWREFVYYLNENNLVPAVIFCFAKKRCDELASALSNIDLTRDSSEKFHINSFIDNSISRLQAEDRVIPQIERLREILSRGIGIHHAGILPLMKEVVEILFQKGFVRVLFATETFAMGVNMPAKTVVFSSIRKHDGRKFRWMQPGEYIQMAGRAGRRGIDSVGTVLLFLEEGLPELNVMRRVMTGPPLNLLSQFRLTYSMILNLLRTEDLHVEDMIRYSFCEAPYTRDVRVMSKLLVKGNKKLKHLEEKIAQFHDRILHLTSEDFRRFYASYIECEQLTKYFVKIVFAKTQEVQNYLDLGRIVQVLGDDFGIHFAVIVGFPRKSGLEYYLRERTRSAEATRNTSWVEIFWILPVYSESRGNKPDFAPKFQLGTKIISGKIGKCEWRIERVSLDRILAPISEKIYQLNISTFYNATSSAFYAQINRMVDRLRLLESKGKIVPFVRVPPTKEMGQSNTDIWEVWNRRDALIDDIETSPVNRSSRKFAAMKMFRLYHELEQKLAKIRWALSDDSLQLMPDYNLRINVLKKLGFINEEHVVQLKGRAACELNICDCVLGTEVIFENVLNPLDSCECAAFFSSFVFEGSTESVPSSITEPLLHAIEELRIIAYRVGKLQSECGLPISGDDYVQQNIKTGLLEVVYLWTQGVRFAEICEITLVPEGTIVRVINRLSELLKEVKSFARVIGNFTLYDKIVEADERIRRDICFAASLYVT</sequence>
<dbReference type="GO" id="GO:0070478">
    <property type="term" value="P:nuclear-transcribed mRNA catabolic process, 3'-5' exonucleolytic nonsense-mediated decay"/>
    <property type="evidence" value="ECO:0007669"/>
    <property type="project" value="TreeGrafter"/>
</dbReference>
<dbReference type="SMART" id="SM00487">
    <property type="entry name" value="DEXDc"/>
    <property type="match status" value="1"/>
</dbReference>
<evidence type="ECO:0000313" key="9">
    <source>
        <dbReference type="EMBL" id="GJQ13616.1"/>
    </source>
</evidence>
<dbReference type="SMART" id="SM00490">
    <property type="entry name" value="HELICc"/>
    <property type="match status" value="1"/>
</dbReference>
<evidence type="ECO:0000256" key="4">
    <source>
        <dbReference type="ARBA" id="ARBA00022840"/>
    </source>
</evidence>
<feature type="domain" description="Helicase ATP-binding" evidence="7">
    <location>
        <begin position="358"/>
        <end position="514"/>
    </location>
</feature>
<dbReference type="InterPro" id="IPR014001">
    <property type="entry name" value="Helicase_ATP-bd"/>
</dbReference>
<dbReference type="PROSITE" id="PS51194">
    <property type="entry name" value="HELICASE_CTER"/>
    <property type="match status" value="1"/>
</dbReference>
<evidence type="ECO:0000256" key="2">
    <source>
        <dbReference type="ARBA" id="ARBA00022801"/>
    </source>
</evidence>
<dbReference type="GO" id="GO:0055087">
    <property type="term" value="C:Ski complex"/>
    <property type="evidence" value="ECO:0007669"/>
    <property type="project" value="TreeGrafter"/>
</dbReference>
<evidence type="ECO:0000259" key="7">
    <source>
        <dbReference type="PROSITE" id="PS51192"/>
    </source>
</evidence>
<comment type="caution">
    <text evidence="9">The sequence shown here is derived from an EMBL/GenBank/DDBJ whole genome shotgun (WGS) entry which is preliminary data.</text>
</comment>
<feature type="coiled-coil region" evidence="5">
    <location>
        <begin position="809"/>
        <end position="836"/>
    </location>
</feature>
<feature type="compositionally biased region" description="Polar residues" evidence="6">
    <location>
        <begin position="69"/>
        <end position="78"/>
    </location>
</feature>
<dbReference type="EMBL" id="BQMJ01000045">
    <property type="protein sequence ID" value="GJQ13616.1"/>
    <property type="molecule type" value="Genomic_DNA"/>
</dbReference>
<evidence type="ECO:0000256" key="5">
    <source>
        <dbReference type="SAM" id="Coils"/>
    </source>
</evidence>
<dbReference type="FunFam" id="3.40.50.300:FF:000354">
    <property type="entry name" value="ATP-dependent RNA helicase SKI2"/>
    <property type="match status" value="1"/>
</dbReference>
<keyword evidence="3" id="KW-0347">Helicase</keyword>
<dbReference type="Gene3D" id="1.10.3380.30">
    <property type="match status" value="2"/>
</dbReference>
<dbReference type="InterPro" id="IPR011545">
    <property type="entry name" value="DEAD/DEAH_box_helicase_dom"/>
</dbReference>
<dbReference type="InterPro" id="IPR012961">
    <property type="entry name" value="Ski2/MTR4_C"/>
</dbReference>
<dbReference type="InterPro" id="IPR016438">
    <property type="entry name" value="SKI2-like"/>
</dbReference>
<dbReference type="GO" id="GO:0003724">
    <property type="term" value="F:RNA helicase activity"/>
    <property type="evidence" value="ECO:0007669"/>
    <property type="project" value="InterPro"/>
</dbReference>
<evidence type="ECO:0000259" key="8">
    <source>
        <dbReference type="PROSITE" id="PS51194"/>
    </source>
</evidence>
<name>A0A9C7US36_9RHOD</name>
<reference evidence="9" key="1">
    <citation type="journal article" date="2022" name="Proc. Natl. Acad. Sci. U.S.A.">
        <title>Life cycle and functional genomics of the unicellular red alga Galdieria for elucidating algal and plant evolution and industrial use.</title>
        <authorList>
            <person name="Hirooka S."/>
            <person name="Itabashi T."/>
            <person name="Ichinose T.M."/>
            <person name="Onuma R."/>
            <person name="Fujiwara T."/>
            <person name="Yamashita S."/>
            <person name="Jong L.W."/>
            <person name="Tomita R."/>
            <person name="Iwane A.H."/>
            <person name="Miyagishima S.Y."/>
        </authorList>
    </citation>
    <scope>NUCLEOTIDE SEQUENCE</scope>
    <source>
        <strain evidence="9">NBRC 102759</strain>
    </source>
</reference>
<keyword evidence="4" id="KW-0067">ATP-binding</keyword>
<dbReference type="GO" id="GO:0003723">
    <property type="term" value="F:RNA binding"/>
    <property type="evidence" value="ECO:0007669"/>
    <property type="project" value="InterPro"/>
</dbReference>
<dbReference type="GO" id="GO:0016787">
    <property type="term" value="F:hydrolase activity"/>
    <property type="evidence" value="ECO:0007669"/>
    <property type="project" value="UniProtKB-KW"/>
</dbReference>
<keyword evidence="2" id="KW-0378">Hydrolase</keyword>
<dbReference type="GO" id="GO:0005524">
    <property type="term" value="F:ATP binding"/>
    <property type="evidence" value="ECO:0007669"/>
    <property type="project" value="UniProtKB-KW"/>
</dbReference>
<dbReference type="PANTHER" id="PTHR12131">
    <property type="entry name" value="ATP-DEPENDENT RNA AND DNA HELICASE"/>
    <property type="match status" value="1"/>
</dbReference>
<evidence type="ECO:0000256" key="6">
    <source>
        <dbReference type="SAM" id="MobiDB-lite"/>
    </source>
</evidence>
<dbReference type="CDD" id="cd18795">
    <property type="entry name" value="SF2_C_Ski2"/>
    <property type="match status" value="1"/>
</dbReference>
<dbReference type="InterPro" id="IPR001650">
    <property type="entry name" value="Helicase_C-like"/>
</dbReference>
<feature type="domain" description="Helicase C-terminal" evidence="8">
    <location>
        <begin position="575"/>
        <end position="778"/>
    </location>
</feature>
<dbReference type="Pfam" id="PF08148">
    <property type="entry name" value="DSHCT"/>
    <property type="match status" value="1"/>
</dbReference>
<proteinExistence type="predicted"/>
<dbReference type="Pfam" id="PF00270">
    <property type="entry name" value="DEAD"/>
    <property type="match status" value="1"/>
</dbReference>
<dbReference type="PROSITE" id="PS51192">
    <property type="entry name" value="HELICASE_ATP_BIND_1"/>
    <property type="match status" value="1"/>
</dbReference>